<gene>
    <name evidence="1" type="ORF">A2856_00675</name>
</gene>
<dbReference type="AlphaFoldDB" id="A0A1F7TLY5"/>
<dbReference type="Proteomes" id="UP000177885">
    <property type="component" value="Unassembled WGS sequence"/>
</dbReference>
<comment type="caution">
    <text evidence="1">The sequence shown here is derived from an EMBL/GenBank/DDBJ whole genome shotgun (WGS) entry which is preliminary data.</text>
</comment>
<reference evidence="1 2" key="1">
    <citation type="journal article" date="2016" name="Nat. Commun.">
        <title>Thousands of microbial genomes shed light on interconnected biogeochemical processes in an aquifer system.</title>
        <authorList>
            <person name="Anantharaman K."/>
            <person name="Brown C.T."/>
            <person name="Hug L.A."/>
            <person name="Sharon I."/>
            <person name="Castelle C.J."/>
            <person name="Probst A.J."/>
            <person name="Thomas B.C."/>
            <person name="Singh A."/>
            <person name="Wilkins M.J."/>
            <person name="Karaoz U."/>
            <person name="Brodie E.L."/>
            <person name="Williams K.H."/>
            <person name="Hubbard S.S."/>
            <person name="Banfield J.F."/>
        </authorList>
    </citation>
    <scope>NUCLEOTIDE SEQUENCE [LARGE SCALE GENOMIC DNA]</scope>
</reference>
<accession>A0A1F7TLY5</accession>
<evidence type="ECO:0000313" key="2">
    <source>
        <dbReference type="Proteomes" id="UP000177885"/>
    </source>
</evidence>
<name>A0A1F7TLY5_9BACT</name>
<dbReference type="EMBL" id="MGDT01000004">
    <property type="protein sequence ID" value="OGL66992.1"/>
    <property type="molecule type" value="Genomic_DNA"/>
</dbReference>
<protein>
    <submittedName>
        <fullName evidence="1">Uncharacterized protein</fullName>
    </submittedName>
</protein>
<organism evidence="1 2">
    <name type="scientific">Candidatus Uhrbacteria bacterium RIFCSPHIGHO2_01_FULL_63_20</name>
    <dbReference type="NCBI Taxonomy" id="1802385"/>
    <lineage>
        <taxon>Bacteria</taxon>
        <taxon>Candidatus Uhriibacteriota</taxon>
    </lineage>
</organism>
<sequence>MSANEKATWFMSLIASVQTLAEELGLDDLSTQKLREFVLTTAKNEYMAGNRSGISWARKNPTRGPVAAAS</sequence>
<proteinExistence type="predicted"/>
<evidence type="ECO:0000313" key="1">
    <source>
        <dbReference type="EMBL" id="OGL66992.1"/>
    </source>
</evidence>
<dbReference type="STRING" id="1802385.A2856_00675"/>